<accession>A0ABW7MT25</accession>
<protein>
    <recommendedName>
        <fullName evidence="4">Nucleotide-binding protein</fullName>
    </recommendedName>
</protein>
<dbReference type="RefSeq" id="WP_395438946.1">
    <property type="nucleotide sequence ID" value="NZ_JBAWKC010000004.1"/>
</dbReference>
<sequence>MKLLRLVLVVTLSLFGFCATAQDPHAETGLKKVIVQEVLQVSSYTYLNVLEGEEKTWLAVPTMEASIGEVYYYKGGMAMPDFHSTELNRTFDSVLFLGAITSAEAINLEEGMVDPNAPKEDVIPAKQPTLNQLELNIDAIDGGIRIGNLFENTQQYAGKKVKIVGEVTKFTASIMGKNWIHFQDGTAFDGAYDLMITSQENLNVGDVVVFEGVIAINKDFGAGYFYKVIMEDAVLVK</sequence>
<evidence type="ECO:0000313" key="2">
    <source>
        <dbReference type="EMBL" id="MFH6769725.1"/>
    </source>
</evidence>
<feature type="chain" id="PRO_5045970210" description="Nucleotide-binding protein" evidence="1">
    <location>
        <begin position="22"/>
        <end position="237"/>
    </location>
</feature>
<comment type="caution">
    <text evidence="2">The sequence shown here is derived from an EMBL/GenBank/DDBJ whole genome shotgun (WGS) entry which is preliminary data.</text>
</comment>
<gene>
    <name evidence="2" type="ORF">V8G56_13310</name>
</gene>
<evidence type="ECO:0000256" key="1">
    <source>
        <dbReference type="SAM" id="SignalP"/>
    </source>
</evidence>
<feature type="signal peptide" evidence="1">
    <location>
        <begin position="1"/>
        <end position="21"/>
    </location>
</feature>
<dbReference type="EMBL" id="JBAWKC010000004">
    <property type="protein sequence ID" value="MFH6769725.1"/>
    <property type="molecule type" value="Genomic_DNA"/>
</dbReference>
<keyword evidence="3" id="KW-1185">Reference proteome</keyword>
<organism evidence="2 3">
    <name type="scientific">Gaetbulibacter aquiaggeris</name>
    <dbReference type="NCBI Taxonomy" id="1735373"/>
    <lineage>
        <taxon>Bacteria</taxon>
        <taxon>Pseudomonadati</taxon>
        <taxon>Bacteroidota</taxon>
        <taxon>Flavobacteriia</taxon>
        <taxon>Flavobacteriales</taxon>
        <taxon>Flavobacteriaceae</taxon>
        <taxon>Gaetbulibacter</taxon>
    </lineage>
</organism>
<keyword evidence="1" id="KW-0732">Signal</keyword>
<evidence type="ECO:0000313" key="3">
    <source>
        <dbReference type="Proteomes" id="UP001610104"/>
    </source>
</evidence>
<dbReference type="Proteomes" id="UP001610104">
    <property type="component" value="Unassembled WGS sequence"/>
</dbReference>
<reference evidence="2 3" key="1">
    <citation type="submission" date="2024-02" db="EMBL/GenBank/DDBJ databases">
        <title>A Gaetbulibacter species isolated from tidal flats and genomic insights of their niches.</title>
        <authorList>
            <person name="Ye Y."/>
        </authorList>
    </citation>
    <scope>NUCLEOTIDE SEQUENCE [LARGE SCALE GENOMIC DNA]</scope>
    <source>
        <strain evidence="2 3">KEM-8</strain>
    </source>
</reference>
<name>A0ABW7MT25_9FLAO</name>
<evidence type="ECO:0008006" key="4">
    <source>
        <dbReference type="Google" id="ProtNLM"/>
    </source>
</evidence>
<proteinExistence type="predicted"/>